<evidence type="ECO:0000256" key="2">
    <source>
        <dbReference type="ARBA" id="ARBA00009995"/>
    </source>
</evidence>
<reference evidence="6 7" key="1">
    <citation type="journal article" date="2023" name="Int. J. Mol. Sci.">
        <title>De Novo Assembly and Annotation of 11 Diverse Shrub Willow (Salix) Genomes Reveals Novel Gene Organization in Sex-Linked Regions.</title>
        <authorList>
            <person name="Hyden B."/>
            <person name="Feng K."/>
            <person name="Yates T.B."/>
            <person name="Jawdy S."/>
            <person name="Cereghino C."/>
            <person name="Smart L.B."/>
            <person name="Muchero W."/>
        </authorList>
    </citation>
    <scope>NUCLEOTIDE SEQUENCE [LARGE SCALE GENOMIC DNA]</scope>
    <source>
        <tissue evidence="6">Shoot tip</tissue>
    </source>
</reference>
<keyword evidence="7" id="KW-1185">Reference proteome</keyword>
<evidence type="ECO:0000256" key="3">
    <source>
        <dbReference type="ARBA" id="ARBA00012585"/>
    </source>
</evidence>
<accession>A0AAD6PD63</accession>
<dbReference type="CDD" id="cd03784">
    <property type="entry name" value="GT1_Gtf-like"/>
    <property type="match status" value="1"/>
</dbReference>
<dbReference type="InterPro" id="IPR011990">
    <property type="entry name" value="TPR-like_helical_dom_sf"/>
</dbReference>
<evidence type="ECO:0000256" key="4">
    <source>
        <dbReference type="ARBA" id="ARBA00022679"/>
    </source>
</evidence>
<evidence type="ECO:0000256" key="5">
    <source>
        <dbReference type="ARBA" id="ARBA00047606"/>
    </source>
</evidence>
<dbReference type="Proteomes" id="UP001162972">
    <property type="component" value="Chromosome 16"/>
</dbReference>
<comment type="catalytic activity">
    <reaction evidence="5">
        <text>an anthocyanidin + UDP-alpha-D-glucose + H(+) = an anthocyanidin 3-O-beta-D-glucoside + UDP</text>
        <dbReference type="Rhea" id="RHEA:20093"/>
        <dbReference type="ChEBI" id="CHEBI:15378"/>
        <dbReference type="ChEBI" id="CHEBI:16307"/>
        <dbReference type="ChEBI" id="CHEBI:58223"/>
        <dbReference type="ChEBI" id="CHEBI:58885"/>
        <dbReference type="ChEBI" id="CHEBI:143576"/>
        <dbReference type="EC" id="2.4.1.115"/>
    </reaction>
</comment>
<dbReference type="PANTHER" id="PTHR48048">
    <property type="entry name" value="GLYCOSYLTRANSFERASE"/>
    <property type="match status" value="1"/>
</dbReference>
<dbReference type="InterPro" id="IPR035595">
    <property type="entry name" value="UDP_glycos_trans_CS"/>
</dbReference>
<dbReference type="SUPFAM" id="SSF53756">
    <property type="entry name" value="UDP-Glycosyltransferase/glycogen phosphorylase"/>
    <property type="match status" value="1"/>
</dbReference>
<evidence type="ECO:0000313" key="6">
    <source>
        <dbReference type="EMBL" id="KAJ6426162.1"/>
    </source>
</evidence>
<gene>
    <name evidence="6" type="ORF">OIU84_026695</name>
</gene>
<comment type="pathway">
    <text evidence="1">Pigment biosynthesis; anthocyanin biosynthesis.</text>
</comment>
<dbReference type="Gene3D" id="3.40.50.2000">
    <property type="entry name" value="Glycogen Phosphorylase B"/>
    <property type="match status" value="2"/>
</dbReference>
<dbReference type="InterPro" id="IPR050481">
    <property type="entry name" value="UDP-glycosyltransf_plant"/>
</dbReference>
<dbReference type="FunFam" id="3.40.50.2000:FF:000056">
    <property type="entry name" value="Glycosyltransferase"/>
    <property type="match status" value="1"/>
</dbReference>
<dbReference type="PANTHER" id="PTHR48048:SF45">
    <property type="entry name" value="GLYCOSYLTRANSFERASE"/>
    <property type="match status" value="1"/>
</dbReference>
<sequence length="647" mass="72761">MDDEGLMLEYELLRQGFEIDFVTDTAVLPAASNLRNQEIGKQSHAYLLRHEIHFEGINEKNFITYTTMILGYGHHACSHSGLVDEGLQIFKSIEKDFKSKPSTPHHCCITDMLGRVGRVIEAHEFVKELGEIGSVACFASKVNTTQSDKIYDMLEGLAMEMEKNEWKRIPDVFAATWYNLETSWIANLDFWNQSIVYLKQQILAGRFPHGLWFYIQVLGTMQNQLGVGHLVPAVEIAKLMVKRDDRLSITVLVMKRPPLDTKINKYIESVSASISDHIQLVDLPNDEQTSSGINFLSSFIESQKPHVKNAVLKLQSESSSESTQLAGFVVGMFCTTMIDVANEFGVPSYVFFASSAAALSLMLYMQALNDEKNVDTTEFKDSDAEFMLPGITNPVPAKVLPSVVFNKDWHPFYFGNARRFKEAEGIMVNTYVELESQPPSSVVFLCFGSMGSFGEEQLKEIARALEQSEYRFLWSVRQPPPKGKMGFPTDYANPEEAVPTGFLDRTDETGKVIGWAPQVAILAHPAIGGFVSHCGWNSILESLWFGVPIAAWPLFSEQQLNAFEMMVELGLAEEIKMDYRKDFRAENEVIVSADIIEKGIRSVMEQDSEVRKKVKAMSEMSKKALLDSGSSHSFIGRLIEDMMNNME</sequence>
<dbReference type="Pfam" id="PF00201">
    <property type="entry name" value="UDPGT"/>
    <property type="match status" value="1"/>
</dbReference>
<proteinExistence type="inferred from homology"/>
<name>A0AAD6PD63_9ROSI</name>
<organism evidence="6 7">
    <name type="scientific">Salix udensis</name>
    <dbReference type="NCBI Taxonomy" id="889485"/>
    <lineage>
        <taxon>Eukaryota</taxon>
        <taxon>Viridiplantae</taxon>
        <taxon>Streptophyta</taxon>
        <taxon>Embryophyta</taxon>
        <taxon>Tracheophyta</taxon>
        <taxon>Spermatophyta</taxon>
        <taxon>Magnoliopsida</taxon>
        <taxon>eudicotyledons</taxon>
        <taxon>Gunneridae</taxon>
        <taxon>Pentapetalae</taxon>
        <taxon>rosids</taxon>
        <taxon>fabids</taxon>
        <taxon>Malpighiales</taxon>
        <taxon>Salicaceae</taxon>
        <taxon>Saliceae</taxon>
        <taxon>Salix</taxon>
    </lineage>
</organism>
<evidence type="ECO:0000313" key="7">
    <source>
        <dbReference type="Proteomes" id="UP001162972"/>
    </source>
</evidence>
<protein>
    <recommendedName>
        <fullName evidence="3">anthocyanidin 3-O-glucosyltransferase</fullName>
        <ecNumber evidence="3">2.4.1.115</ecNumber>
    </recommendedName>
</protein>
<dbReference type="Gene3D" id="1.25.40.10">
    <property type="entry name" value="Tetratricopeptide repeat domain"/>
    <property type="match status" value="1"/>
</dbReference>
<dbReference type="GO" id="GO:0047213">
    <property type="term" value="F:anthocyanidin 3-O-glucosyltransferase activity"/>
    <property type="evidence" value="ECO:0007669"/>
    <property type="project" value="UniProtKB-EC"/>
</dbReference>
<dbReference type="EMBL" id="JAPFFJ010000006">
    <property type="protein sequence ID" value="KAJ6426162.1"/>
    <property type="molecule type" value="Genomic_DNA"/>
</dbReference>
<dbReference type="AlphaFoldDB" id="A0AAD6PD63"/>
<comment type="caution">
    <text evidence="6">The sequence shown here is derived from an EMBL/GenBank/DDBJ whole genome shotgun (WGS) entry which is preliminary data.</text>
</comment>
<dbReference type="PROSITE" id="PS00375">
    <property type="entry name" value="UDPGT"/>
    <property type="match status" value="1"/>
</dbReference>
<comment type="similarity">
    <text evidence="2">Belongs to the UDP-glycosyltransferase family.</text>
</comment>
<evidence type="ECO:0000256" key="1">
    <source>
        <dbReference type="ARBA" id="ARBA00004935"/>
    </source>
</evidence>
<keyword evidence="4" id="KW-0808">Transferase</keyword>
<dbReference type="EC" id="2.4.1.115" evidence="3"/>
<dbReference type="InterPro" id="IPR002213">
    <property type="entry name" value="UDP_glucos_trans"/>
</dbReference>